<protein>
    <recommendedName>
        <fullName evidence="4">GPI anchored cell wall protein</fullName>
    </recommendedName>
</protein>
<dbReference type="AlphaFoldDB" id="A0AA39WM21"/>
<reference evidence="2" key="1">
    <citation type="submission" date="2023-06" db="EMBL/GenBank/DDBJ databases">
        <title>Genome-scale phylogeny and comparative genomics of the fungal order Sordariales.</title>
        <authorList>
            <consortium name="Lawrence Berkeley National Laboratory"/>
            <person name="Hensen N."/>
            <person name="Bonometti L."/>
            <person name="Westerberg I."/>
            <person name="Brannstrom I.O."/>
            <person name="Guillou S."/>
            <person name="Cros-Aarteil S."/>
            <person name="Calhoun S."/>
            <person name="Haridas S."/>
            <person name="Kuo A."/>
            <person name="Mondo S."/>
            <person name="Pangilinan J."/>
            <person name="Riley R."/>
            <person name="LaButti K."/>
            <person name="Andreopoulos B."/>
            <person name="Lipzen A."/>
            <person name="Chen C."/>
            <person name="Yanf M."/>
            <person name="Daum C."/>
            <person name="Ng V."/>
            <person name="Clum A."/>
            <person name="Steindorff A."/>
            <person name="Ohm R."/>
            <person name="Martin F."/>
            <person name="Silar P."/>
            <person name="Natvig D."/>
            <person name="Lalanne C."/>
            <person name="Gautier V."/>
            <person name="Ament-velasquez S.L."/>
            <person name="Kruys A."/>
            <person name="Hutchinson M.I."/>
            <person name="Powell A.J."/>
            <person name="Barry K."/>
            <person name="Miller A.N."/>
            <person name="Grigoriev I.V."/>
            <person name="Debuchy R."/>
            <person name="Gladieux P."/>
            <person name="Thoren M.H."/>
            <person name="Johannesson H."/>
        </authorList>
    </citation>
    <scope>NUCLEOTIDE SEQUENCE</scope>
    <source>
        <strain evidence="2">SMH3391-2</strain>
    </source>
</reference>
<accession>A0AA39WM21</accession>
<keyword evidence="1" id="KW-0732">Signal</keyword>
<feature type="chain" id="PRO_5041217456" description="GPI anchored cell wall protein" evidence="1">
    <location>
        <begin position="18"/>
        <end position="210"/>
    </location>
</feature>
<comment type="caution">
    <text evidence="2">The sequence shown here is derived from an EMBL/GenBank/DDBJ whole genome shotgun (WGS) entry which is preliminary data.</text>
</comment>
<keyword evidence="3" id="KW-1185">Reference proteome</keyword>
<sequence length="210" mass="20426">MLPILALVAAGATLAQAQSSVISVILPQLGDNTAIVGSVVAVSGSVTSIAIQCSPGTDSTECGIGQGGNIVVGPSTLEWHLTYADVATADTNCQITSVGEILVCTGDLTQIDESASATGAVSFTSTSHDVETLTGFSDYIVPVTLTAGLEKLAAATSTSDSTSAPTSAPTAASTAASNAASTSASTGGVPRITAQAVLVAMAGGAAAMMM</sequence>
<gene>
    <name evidence="2" type="ORF">B0T17DRAFT_618510</name>
</gene>
<evidence type="ECO:0000256" key="1">
    <source>
        <dbReference type="SAM" id="SignalP"/>
    </source>
</evidence>
<dbReference type="Proteomes" id="UP001174934">
    <property type="component" value="Unassembled WGS sequence"/>
</dbReference>
<proteinExistence type="predicted"/>
<evidence type="ECO:0000313" key="2">
    <source>
        <dbReference type="EMBL" id="KAK0617847.1"/>
    </source>
</evidence>
<evidence type="ECO:0008006" key="4">
    <source>
        <dbReference type="Google" id="ProtNLM"/>
    </source>
</evidence>
<name>A0AA39WM21_9PEZI</name>
<dbReference type="PANTHER" id="PTHR40640">
    <property type="entry name" value="ANCHORED GLYCOPROTEIN, PUTATIVE (AFU_ORTHOLOGUE AFUA_8G04860)-RELATED"/>
    <property type="match status" value="1"/>
</dbReference>
<dbReference type="PANTHER" id="PTHR40640:SF1">
    <property type="entry name" value="ANCHORED GLYCOPROTEIN, PUTATIVE (AFU_ORTHOLOGUE AFUA_8G04860)-RELATED"/>
    <property type="match status" value="1"/>
</dbReference>
<organism evidence="2 3">
    <name type="scientific">Bombardia bombarda</name>
    <dbReference type="NCBI Taxonomy" id="252184"/>
    <lineage>
        <taxon>Eukaryota</taxon>
        <taxon>Fungi</taxon>
        <taxon>Dikarya</taxon>
        <taxon>Ascomycota</taxon>
        <taxon>Pezizomycotina</taxon>
        <taxon>Sordariomycetes</taxon>
        <taxon>Sordariomycetidae</taxon>
        <taxon>Sordariales</taxon>
        <taxon>Lasiosphaeriaceae</taxon>
        <taxon>Bombardia</taxon>
    </lineage>
</organism>
<evidence type="ECO:0000313" key="3">
    <source>
        <dbReference type="Proteomes" id="UP001174934"/>
    </source>
</evidence>
<feature type="signal peptide" evidence="1">
    <location>
        <begin position="1"/>
        <end position="17"/>
    </location>
</feature>
<dbReference type="EMBL" id="JAULSR010000005">
    <property type="protein sequence ID" value="KAK0617847.1"/>
    <property type="molecule type" value="Genomic_DNA"/>
</dbReference>